<keyword evidence="2" id="KW-0819">tRNA processing</keyword>
<proteinExistence type="inferred from homology"/>
<sequence length="185" mass="21151">MNMINAIIPVWKPINWTSFDVVKKIRNQIKHSKVGHAGSLDPFAEGVLMLCTGKFTKKVESFMDKEKEYIATIKFGLETDTLDVTGKIVKTSKLPILSNNIILYVLKQFVGSLKQEPPMYSALKVNGHPLYKYARNGIQIHRKLRDIIIYDIQLIDYDYETMTIKIICGRGTYIRSLAKDIAIKL</sequence>
<name>A0A383EKH3_9ZZZZ</name>
<dbReference type="CDD" id="cd02573">
    <property type="entry name" value="PseudoU_synth_EcTruB"/>
    <property type="match status" value="1"/>
</dbReference>
<feature type="domain" description="Pseudouridine synthase II N-terminal" evidence="4">
    <location>
        <begin position="26"/>
        <end position="174"/>
    </location>
</feature>
<feature type="non-terminal residue" evidence="5">
    <location>
        <position position="185"/>
    </location>
</feature>
<keyword evidence="3" id="KW-0413">Isomerase</keyword>
<dbReference type="Pfam" id="PF01509">
    <property type="entry name" value="TruB_N"/>
    <property type="match status" value="1"/>
</dbReference>
<dbReference type="InterPro" id="IPR002501">
    <property type="entry name" value="PsdUridine_synth_N"/>
</dbReference>
<dbReference type="HAMAP" id="MF_01080">
    <property type="entry name" value="TruB_bact"/>
    <property type="match status" value="1"/>
</dbReference>
<dbReference type="InterPro" id="IPR014780">
    <property type="entry name" value="tRNA_psdUridine_synth_TruB"/>
</dbReference>
<dbReference type="PANTHER" id="PTHR13767:SF2">
    <property type="entry name" value="PSEUDOURIDYLATE SYNTHASE TRUB1"/>
    <property type="match status" value="1"/>
</dbReference>
<gene>
    <name evidence="5" type="ORF">METZ01_LOCUS509432</name>
</gene>
<accession>A0A383EKH3</accession>
<dbReference type="SUPFAM" id="SSF55120">
    <property type="entry name" value="Pseudouridine synthase"/>
    <property type="match status" value="1"/>
</dbReference>
<dbReference type="GO" id="GO:0003723">
    <property type="term" value="F:RNA binding"/>
    <property type="evidence" value="ECO:0007669"/>
    <property type="project" value="InterPro"/>
</dbReference>
<dbReference type="GO" id="GO:1990481">
    <property type="term" value="P:mRNA pseudouridine synthesis"/>
    <property type="evidence" value="ECO:0007669"/>
    <property type="project" value="TreeGrafter"/>
</dbReference>
<dbReference type="GO" id="GO:0160148">
    <property type="term" value="F:tRNA pseudouridine(55) synthase activity"/>
    <property type="evidence" value="ECO:0007669"/>
    <property type="project" value="UniProtKB-EC"/>
</dbReference>
<dbReference type="AlphaFoldDB" id="A0A383EKH3"/>
<dbReference type="EMBL" id="UINC01226192">
    <property type="protein sequence ID" value="SVE56578.1"/>
    <property type="molecule type" value="Genomic_DNA"/>
</dbReference>
<dbReference type="EC" id="5.4.99.25" evidence="1"/>
<evidence type="ECO:0000313" key="5">
    <source>
        <dbReference type="EMBL" id="SVE56578.1"/>
    </source>
</evidence>
<dbReference type="PANTHER" id="PTHR13767">
    <property type="entry name" value="TRNA-PSEUDOURIDINE SYNTHASE"/>
    <property type="match status" value="1"/>
</dbReference>
<organism evidence="5">
    <name type="scientific">marine metagenome</name>
    <dbReference type="NCBI Taxonomy" id="408172"/>
    <lineage>
        <taxon>unclassified sequences</taxon>
        <taxon>metagenomes</taxon>
        <taxon>ecological metagenomes</taxon>
    </lineage>
</organism>
<dbReference type="InterPro" id="IPR020103">
    <property type="entry name" value="PsdUridine_synth_cat_dom_sf"/>
</dbReference>
<protein>
    <recommendedName>
        <fullName evidence="1">tRNA pseudouridine(55) synthase</fullName>
        <ecNumber evidence="1">5.4.99.25</ecNumber>
    </recommendedName>
</protein>
<evidence type="ECO:0000256" key="3">
    <source>
        <dbReference type="ARBA" id="ARBA00023235"/>
    </source>
</evidence>
<dbReference type="Gene3D" id="3.30.2350.10">
    <property type="entry name" value="Pseudouridine synthase"/>
    <property type="match status" value="1"/>
</dbReference>
<dbReference type="NCBIfam" id="TIGR00431">
    <property type="entry name" value="TruB"/>
    <property type="match status" value="1"/>
</dbReference>
<evidence type="ECO:0000256" key="2">
    <source>
        <dbReference type="ARBA" id="ARBA00022694"/>
    </source>
</evidence>
<evidence type="ECO:0000256" key="1">
    <source>
        <dbReference type="ARBA" id="ARBA00012787"/>
    </source>
</evidence>
<dbReference type="GO" id="GO:0006400">
    <property type="term" value="P:tRNA modification"/>
    <property type="evidence" value="ECO:0007669"/>
    <property type="project" value="TreeGrafter"/>
</dbReference>
<evidence type="ECO:0000259" key="4">
    <source>
        <dbReference type="Pfam" id="PF01509"/>
    </source>
</evidence>
<reference evidence="5" key="1">
    <citation type="submission" date="2018-05" db="EMBL/GenBank/DDBJ databases">
        <authorList>
            <person name="Lanie J.A."/>
            <person name="Ng W.-L."/>
            <person name="Kazmierczak K.M."/>
            <person name="Andrzejewski T.M."/>
            <person name="Davidsen T.M."/>
            <person name="Wayne K.J."/>
            <person name="Tettelin H."/>
            <person name="Glass J.I."/>
            <person name="Rusch D."/>
            <person name="Podicherti R."/>
            <person name="Tsui H.-C.T."/>
            <person name="Winkler M.E."/>
        </authorList>
    </citation>
    <scope>NUCLEOTIDE SEQUENCE</scope>
</reference>